<dbReference type="GO" id="GO:0016020">
    <property type="term" value="C:membrane"/>
    <property type="evidence" value="ECO:0007669"/>
    <property type="project" value="UniProtKB-SubCell"/>
</dbReference>
<evidence type="ECO:0000256" key="4">
    <source>
        <dbReference type="ARBA" id="ARBA00023136"/>
    </source>
</evidence>
<accession>A0A6A5XN30</accession>
<dbReference type="PANTHER" id="PTHR33048">
    <property type="entry name" value="PTH11-LIKE INTEGRAL MEMBRANE PROTEIN (AFU_ORTHOLOGUE AFUA_5G11245)"/>
    <property type="match status" value="1"/>
</dbReference>
<feature type="transmembrane region" description="Helical" evidence="6">
    <location>
        <begin position="231"/>
        <end position="250"/>
    </location>
</feature>
<dbReference type="InterPro" id="IPR052337">
    <property type="entry name" value="SAT4-like"/>
</dbReference>
<evidence type="ECO:0000256" key="2">
    <source>
        <dbReference type="ARBA" id="ARBA00022692"/>
    </source>
</evidence>
<dbReference type="RefSeq" id="XP_033382628.1">
    <property type="nucleotide sequence ID" value="XM_033528208.1"/>
</dbReference>
<evidence type="ECO:0000259" key="7">
    <source>
        <dbReference type="Pfam" id="PF20684"/>
    </source>
</evidence>
<feature type="transmembrane region" description="Helical" evidence="6">
    <location>
        <begin position="145"/>
        <end position="165"/>
    </location>
</feature>
<evidence type="ECO:0000256" key="3">
    <source>
        <dbReference type="ARBA" id="ARBA00022989"/>
    </source>
</evidence>
<keyword evidence="9" id="KW-1185">Reference proteome</keyword>
<evidence type="ECO:0000313" key="9">
    <source>
        <dbReference type="Proteomes" id="UP000799778"/>
    </source>
</evidence>
<feature type="transmembrane region" description="Helical" evidence="6">
    <location>
        <begin position="115"/>
        <end position="133"/>
    </location>
</feature>
<dbReference type="InterPro" id="IPR049326">
    <property type="entry name" value="Rhodopsin_dom_fungi"/>
</dbReference>
<proteinExistence type="inferred from homology"/>
<sequence length="384" mass="43696">MSTNNPFTEIYRQLNQHPPDPNEPLPTLHKPGPIIAITAVFHILSWLAVAFRLWVRRVGREYGFDDVFVVFAAAFNLASLIGFYGGLSAGMGKHLLLITDLDVDAVFKHMYLQNAAYHTTSFFIKLSLLCQYLRMFQAGKLRMFTIFLTAVVTLWGAAFCFMTWFPCFPVDGFWNRDRDPPAKCYAFGWADLKGAMVSFLAFSASNMVLDVIIFFLPLFKYLKKGLSRREYMAQTALFLLASLVIIFASLRFSTVAKRDASNVETMDFTWWSPSMIILSCLEVDFAIMACSMPIFWPAFVSHLQQTFGIFVTQEVHVTTHQRLEDNNYEMEQRSVKSMNSQEGLTHKGSYSTMAKTNYNDPFVVDHVTGKVPVVTEVATNGKRR</sequence>
<dbReference type="Pfam" id="PF20684">
    <property type="entry name" value="Fung_rhodopsin"/>
    <property type="match status" value="1"/>
</dbReference>
<dbReference type="GeneID" id="54285605"/>
<keyword evidence="2 6" id="KW-0812">Transmembrane</keyword>
<feature type="transmembrane region" description="Helical" evidence="6">
    <location>
        <begin position="67"/>
        <end position="87"/>
    </location>
</feature>
<feature type="transmembrane region" description="Helical" evidence="6">
    <location>
        <begin position="195"/>
        <end position="219"/>
    </location>
</feature>
<dbReference type="OrthoDB" id="61113at2759"/>
<comment type="subcellular location">
    <subcellularLocation>
        <location evidence="1">Membrane</location>
        <topology evidence="1">Multi-pass membrane protein</topology>
    </subcellularLocation>
</comment>
<comment type="similarity">
    <text evidence="5">Belongs to the SAT4 family.</text>
</comment>
<evidence type="ECO:0000256" key="6">
    <source>
        <dbReference type="SAM" id="Phobius"/>
    </source>
</evidence>
<keyword evidence="4 6" id="KW-0472">Membrane</keyword>
<name>A0A6A5XN30_9PLEO</name>
<dbReference type="Proteomes" id="UP000799778">
    <property type="component" value="Unassembled WGS sequence"/>
</dbReference>
<evidence type="ECO:0000313" key="8">
    <source>
        <dbReference type="EMBL" id="KAF2014289.1"/>
    </source>
</evidence>
<dbReference type="EMBL" id="ML978070">
    <property type="protein sequence ID" value="KAF2014289.1"/>
    <property type="molecule type" value="Genomic_DNA"/>
</dbReference>
<feature type="domain" description="Rhodopsin" evidence="7">
    <location>
        <begin position="51"/>
        <end position="299"/>
    </location>
</feature>
<evidence type="ECO:0000256" key="5">
    <source>
        <dbReference type="ARBA" id="ARBA00038359"/>
    </source>
</evidence>
<gene>
    <name evidence="8" type="ORF">BU24DRAFT_423284</name>
</gene>
<reference evidence="8" key="1">
    <citation type="journal article" date="2020" name="Stud. Mycol.">
        <title>101 Dothideomycetes genomes: a test case for predicting lifestyles and emergence of pathogens.</title>
        <authorList>
            <person name="Haridas S."/>
            <person name="Albert R."/>
            <person name="Binder M."/>
            <person name="Bloem J."/>
            <person name="Labutti K."/>
            <person name="Salamov A."/>
            <person name="Andreopoulos B."/>
            <person name="Baker S."/>
            <person name="Barry K."/>
            <person name="Bills G."/>
            <person name="Bluhm B."/>
            <person name="Cannon C."/>
            <person name="Castanera R."/>
            <person name="Culley D."/>
            <person name="Daum C."/>
            <person name="Ezra D."/>
            <person name="Gonzalez J."/>
            <person name="Henrissat B."/>
            <person name="Kuo A."/>
            <person name="Liang C."/>
            <person name="Lipzen A."/>
            <person name="Lutzoni F."/>
            <person name="Magnuson J."/>
            <person name="Mondo S."/>
            <person name="Nolan M."/>
            <person name="Ohm R."/>
            <person name="Pangilinan J."/>
            <person name="Park H.-J."/>
            <person name="Ramirez L."/>
            <person name="Alfaro M."/>
            <person name="Sun H."/>
            <person name="Tritt A."/>
            <person name="Yoshinaga Y."/>
            <person name="Zwiers L.-H."/>
            <person name="Turgeon B."/>
            <person name="Goodwin S."/>
            <person name="Spatafora J."/>
            <person name="Crous P."/>
            <person name="Grigoriev I."/>
        </authorList>
    </citation>
    <scope>NUCLEOTIDE SEQUENCE</scope>
    <source>
        <strain evidence="8">CBS 175.79</strain>
    </source>
</reference>
<feature type="transmembrane region" description="Helical" evidence="6">
    <location>
        <begin position="270"/>
        <end position="296"/>
    </location>
</feature>
<feature type="transmembrane region" description="Helical" evidence="6">
    <location>
        <begin position="34"/>
        <end position="55"/>
    </location>
</feature>
<evidence type="ECO:0000256" key="1">
    <source>
        <dbReference type="ARBA" id="ARBA00004141"/>
    </source>
</evidence>
<protein>
    <recommendedName>
        <fullName evidence="7">Rhodopsin domain-containing protein</fullName>
    </recommendedName>
</protein>
<keyword evidence="3 6" id="KW-1133">Transmembrane helix</keyword>
<organism evidence="8 9">
    <name type="scientific">Aaosphaeria arxii CBS 175.79</name>
    <dbReference type="NCBI Taxonomy" id="1450172"/>
    <lineage>
        <taxon>Eukaryota</taxon>
        <taxon>Fungi</taxon>
        <taxon>Dikarya</taxon>
        <taxon>Ascomycota</taxon>
        <taxon>Pezizomycotina</taxon>
        <taxon>Dothideomycetes</taxon>
        <taxon>Pleosporomycetidae</taxon>
        <taxon>Pleosporales</taxon>
        <taxon>Pleosporales incertae sedis</taxon>
        <taxon>Aaosphaeria</taxon>
    </lineage>
</organism>
<dbReference type="AlphaFoldDB" id="A0A6A5XN30"/>
<dbReference type="PANTHER" id="PTHR33048:SF47">
    <property type="entry name" value="INTEGRAL MEMBRANE PROTEIN-RELATED"/>
    <property type="match status" value="1"/>
</dbReference>